<dbReference type="PROSITE" id="PS00101">
    <property type="entry name" value="HEXAPEP_TRANSFERASES"/>
    <property type="match status" value="1"/>
</dbReference>
<dbReference type="Gene3D" id="2.160.10.10">
    <property type="entry name" value="Hexapeptide repeat proteins"/>
    <property type="match status" value="1"/>
</dbReference>
<dbReference type="Proteomes" id="UP000011612">
    <property type="component" value="Unassembled WGS sequence"/>
</dbReference>
<dbReference type="SUPFAM" id="SSF51161">
    <property type="entry name" value="Trimeric LpxA-like enzymes"/>
    <property type="match status" value="1"/>
</dbReference>
<dbReference type="InterPro" id="IPR011004">
    <property type="entry name" value="Trimer_LpxA-like_sf"/>
</dbReference>
<keyword evidence="1 2" id="KW-0808">Transferase</keyword>
<sequence length="210" mass="22178">MVENVGIRGSIKSVYHSLRHTGSPVGLILGKRTSVRIHSDSTVELSRPLLIDAKNTRMIHQSIGGSRLFVSRSGTLRTTGQGSSRIGSGTMLNIQGEFEMGDSYINGSSRIFCREKVKIGDNCAIAWNIDIMDTDAHTLIHPDTSKSPGSSPVVIGDGVWVGHGATIQKGVHVGDGAVIAAGAVVTNDVPQNALVGGVPAKVIKEDVSWE</sequence>
<dbReference type="AlphaFoldDB" id="M0HGW3"/>
<dbReference type="PANTHER" id="PTHR23416:SF78">
    <property type="entry name" value="LIPOPOLYSACCHARIDE BIOSYNTHESIS O-ACETYL TRANSFERASE WBBJ-RELATED"/>
    <property type="match status" value="1"/>
</dbReference>
<dbReference type="InterPro" id="IPR051159">
    <property type="entry name" value="Hexapeptide_acetyltransf"/>
</dbReference>
<keyword evidence="3" id="KW-1185">Reference proteome</keyword>
<dbReference type="GO" id="GO:0016740">
    <property type="term" value="F:transferase activity"/>
    <property type="evidence" value="ECO:0007669"/>
    <property type="project" value="UniProtKB-KW"/>
</dbReference>
<dbReference type="Pfam" id="PF00132">
    <property type="entry name" value="Hexapep"/>
    <property type="match status" value="1"/>
</dbReference>
<dbReference type="STRING" id="1230453.C453_14603"/>
<evidence type="ECO:0000313" key="3">
    <source>
        <dbReference type="Proteomes" id="UP000011612"/>
    </source>
</evidence>
<evidence type="ECO:0000313" key="2">
    <source>
        <dbReference type="EMBL" id="ELZ82324.1"/>
    </source>
</evidence>
<protein>
    <submittedName>
        <fullName evidence="2">Acetyltransferase</fullName>
    </submittedName>
</protein>
<organism evidence="2 3">
    <name type="scientific">Haloferax elongans ATCC BAA-1513</name>
    <dbReference type="NCBI Taxonomy" id="1230453"/>
    <lineage>
        <taxon>Archaea</taxon>
        <taxon>Methanobacteriati</taxon>
        <taxon>Methanobacteriota</taxon>
        <taxon>Stenosarchaea group</taxon>
        <taxon>Halobacteria</taxon>
        <taxon>Halobacteriales</taxon>
        <taxon>Haloferacaceae</taxon>
        <taxon>Haloferax</taxon>
    </lineage>
</organism>
<accession>M0HGW3</accession>
<evidence type="ECO:0000256" key="1">
    <source>
        <dbReference type="ARBA" id="ARBA00022679"/>
    </source>
</evidence>
<name>M0HGW3_HALEO</name>
<dbReference type="InterPro" id="IPR018357">
    <property type="entry name" value="Hexapep_transf_CS"/>
</dbReference>
<reference evidence="2 3" key="1">
    <citation type="journal article" date="2014" name="PLoS Genet.">
        <title>Phylogenetically driven sequencing of extremely halophilic archaea reveals strategies for static and dynamic osmo-response.</title>
        <authorList>
            <person name="Becker E.A."/>
            <person name="Seitzer P.M."/>
            <person name="Tritt A."/>
            <person name="Larsen D."/>
            <person name="Krusor M."/>
            <person name="Yao A.I."/>
            <person name="Wu D."/>
            <person name="Madern D."/>
            <person name="Eisen J.A."/>
            <person name="Darling A.E."/>
            <person name="Facciotti M.T."/>
        </authorList>
    </citation>
    <scope>NUCLEOTIDE SEQUENCE [LARGE SCALE GENOMIC DNA]</scope>
    <source>
        <strain evidence="2 3">ATCC BAA-1513</strain>
    </source>
</reference>
<proteinExistence type="predicted"/>
<gene>
    <name evidence="2" type="ORF">C453_14603</name>
</gene>
<dbReference type="InterPro" id="IPR001451">
    <property type="entry name" value="Hexapep"/>
</dbReference>
<comment type="caution">
    <text evidence="2">The sequence shown here is derived from an EMBL/GenBank/DDBJ whole genome shotgun (WGS) entry which is preliminary data.</text>
</comment>
<dbReference type="PANTHER" id="PTHR23416">
    <property type="entry name" value="SIALIC ACID SYNTHASE-RELATED"/>
    <property type="match status" value="1"/>
</dbReference>
<dbReference type="EMBL" id="AOLK01000022">
    <property type="protein sequence ID" value="ELZ82324.1"/>
    <property type="molecule type" value="Genomic_DNA"/>
</dbReference>